<dbReference type="RefSeq" id="WP_162710379.1">
    <property type="nucleotide sequence ID" value="NZ_CP030762.1"/>
</dbReference>
<dbReference type="AlphaFoldDB" id="A0A2Z4YRV8"/>
<reference evidence="1 2" key="1">
    <citation type="submission" date="2018-07" db="EMBL/GenBank/DDBJ databases">
        <title>Rhizobium leguminosarum strain:ATCC 14479 Genome sequencing and assembly.</title>
        <authorList>
            <person name="Chakraborty R."/>
        </authorList>
    </citation>
    <scope>NUCLEOTIDE SEQUENCE [LARGE SCALE GENOMIC DNA]</scope>
    <source>
        <strain evidence="1 2">ATCC 14479</strain>
        <plasmid evidence="2">Plasmid unnamed2</plasmid>
    </source>
</reference>
<keyword evidence="1" id="KW-0614">Plasmid</keyword>
<evidence type="ECO:0000313" key="2">
    <source>
        <dbReference type="Proteomes" id="UP000251166"/>
    </source>
</evidence>
<evidence type="ECO:0000313" key="1">
    <source>
        <dbReference type="EMBL" id="AXA43809.1"/>
    </source>
</evidence>
<protein>
    <submittedName>
        <fullName evidence="1">Uncharacterized protein</fullName>
    </submittedName>
</protein>
<proteinExistence type="predicted"/>
<gene>
    <name evidence="1" type="ORF">DLJ82_7564</name>
</gene>
<sequence>MKIIDLQPASGFAGEARVLARFSLQLTPDVKLCGLRLDPANDNFDARSCVAWIKVRMA</sequence>
<geneLocation type="plasmid" evidence="1 2">
    <name>unnamed2</name>
</geneLocation>
<dbReference type="Proteomes" id="UP000251166">
    <property type="component" value="Plasmid unnamed2"/>
</dbReference>
<dbReference type="EMBL" id="CP030762">
    <property type="protein sequence ID" value="AXA43809.1"/>
    <property type="molecule type" value="Genomic_DNA"/>
</dbReference>
<name>A0A2Z4YRV8_RHILE</name>
<accession>A0A2Z4YRV8</accession>
<organism evidence="1 2">
    <name type="scientific">Rhizobium leguminosarum</name>
    <dbReference type="NCBI Taxonomy" id="384"/>
    <lineage>
        <taxon>Bacteria</taxon>
        <taxon>Pseudomonadati</taxon>
        <taxon>Pseudomonadota</taxon>
        <taxon>Alphaproteobacteria</taxon>
        <taxon>Hyphomicrobiales</taxon>
        <taxon>Rhizobiaceae</taxon>
        <taxon>Rhizobium/Agrobacterium group</taxon>
        <taxon>Rhizobium</taxon>
    </lineage>
</organism>